<reference evidence="3" key="1">
    <citation type="submission" date="2024-07" db="EMBL/GenBank/DDBJ databases">
        <title>Two chromosome-level genome assemblies of Korean endemic species Abeliophyllum distichum and Forsythia ovata (Oleaceae).</title>
        <authorList>
            <person name="Jang H."/>
        </authorList>
    </citation>
    <scope>NUCLEOTIDE SEQUENCE [LARGE SCALE GENOMIC DNA]</scope>
</reference>
<dbReference type="EMBL" id="JBFOLJ010000011">
    <property type="protein sequence ID" value="KAL2496795.1"/>
    <property type="molecule type" value="Genomic_DNA"/>
</dbReference>
<feature type="compositionally biased region" description="Basic and acidic residues" evidence="1">
    <location>
        <begin position="61"/>
        <end position="71"/>
    </location>
</feature>
<feature type="compositionally biased region" description="Basic and acidic residues" evidence="1">
    <location>
        <begin position="382"/>
        <end position="394"/>
    </location>
</feature>
<evidence type="ECO:0000313" key="3">
    <source>
        <dbReference type="Proteomes" id="UP001604277"/>
    </source>
</evidence>
<feature type="compositionally biased region" description="Polar residues" evidence="1">
    <location>
        <begin position="398"/>
        <end position="411"/>
    </location>
</feature>
<feature type="region of interest" description="Disordered" evidence="1">
    <location>
        <begin position="352"/>
        <end position="433"/>
    </location>
</feature>
<feature type="compositionally biased region" description="Polar residues" evidence="1">
    <location>
        <begin position="688"/>
        <end position="701"/>
    </location>
</feature>
<feature type="region of interest" description="Disordered" evidence="1">
    <location>
        <begin position="685"/>
        <end position="721"/>
    </location>
</feature>
<dbReference type="Pfam" id="PF05097">
    <property type="entry name" value="DUF688"/>
    <property type="match status" value="1"/>
</dbReference>
<organism evidence="2 3">
    <name type="scientific">Forsythia ovata</name>
    <dbReference type="NCBI Taxonomy" id="205694"/>
    <lineage>
        <taxon>Eukaryota</taxon>
        <taxon>Viridiplantae</taxon>
        <taxon>Streptophyta</taxon>
        <taxon>Embryophyta</taxon>
        <taxon>Tracheophyta</taxon>
        <taxon>Spermatophyta</taxon>
        <taxon>Magnoliopsida</taxon>
        <taxon>eudicotyledons</taxon>
        <taxon>Gunneridae</taxon>
        <taxon>Pentapetalae</taxon>
        <taxon>asterids</taxon>
        <taxon>lamiids</taxon>
        <taxon>Lamiales</taxon>
        <taxon>Oleaceae</taxon>
        <taxon>Forsythieae</taxon>
        <taxon>Forsythia</taxon>
    </lineage>
</organism>
<feature type="compositionally biased region" description="Pro residues" evidence="1">
    <location>
        <begin position="123"/>
        <end position="132"/>
    </location>
</feature>
<sequence length="721" mass="80301">MGTNSLKVNNTYEYGCVPIKLVAVSMEIAWNHGSKELMDDKQLNFNQPLLSVRRFSPTVASKKEDKHKTENSPRGIQRLPPYRSELKSGPVSNPGAVPFVWEQKPGRPKEEIKPQTQNSDRPPIAPKLPPGRSPKANQQDSDKVSATASETKSQLRNVTHDVQSFPSVIDKNKNFENFKETIEDEESSDSDDSEEAYVDALDTLSRTESFFVNCSMSGLSGFDDLDMKPSGSFSTDPQMQEFMMGRFLPAAKAMASEAPEYIPKKQPVLREQPRQIKKKVNGDKPLLRYGPSFANHYAQYHDNDGGNDEESDDDYRQGGNFSAVCGLLPRFCFKSSLCFLNPVPAMSVRTRVPRSPANRMQVRSSSAGSFSGTENESNSDTSQRKSAGEVKTDEALEDTTSLRNQFNSNHQQRQDLKGSSLRGHNTSIYCDESPQSIHDEKGVLAIPEETKNVGISGFGSHKNGCETFQKLLSDQSSSKELDSGSPVEKTLYVDTIQQVESPRTRSLHVDTKQQVESPRTRFSLSHEQGMEGMPGSGDKDYEVIAKSSDQVPLAQSPLKDINKLDTADEGAKLWPDAQRYSDFIVVPSYNKSNRKEGMKTIKAFGHDQDVYKNSNTTKNIEVNEKEATENLQKHPLDAEILENSHQSHLQFPVPPPLPTSPSDSWLWRTLPSMSAKNSSLRSYLGTAANPQNQGFKAQSSDPKWETMVKTTKEQLTPIPET</sequence>
<feature type="compositionally biased region" description="Polar residues" evidence="1">
    <location>
        <begin position="514"/>
        <end position="526"/>
    </location>
</feature>
<name>A0ABD1S7U6_9LAMI</name>
<feature type="compositionally biased region" description="Basic and acidic residues" evidence="1">
    <location>
        <begin position="104"/>
        <end position="113"/>
    </location>
</feature>
<feature type="compositionally biased region" description="Basic and acidic residues" evidence="1">
    <location>
        <begin position="702"/>
        <end position="712"/>
    </location>
</feature>
<protein>
    <submittedName>
        <fullName evidence="2">Uncharacterized protein</fullName>
    </submittedName>
</protein>
<feature type="compositionally biased region" description="Polar residues" evidence="1">
    <location>
        <begin position="135"/>
        <end position="163"/>
    </location>
</feature>
<feature type="compositionally biased region" description="Polar residues" evidence="1">
    <location>
        <begin position="361"/>
        <end position="381"/>
    </location>
</feature>
<keyword evidence="3" id="KW-1185">Reference proteome</keyword>
<feature type="compositionally biased region" description="Polar residues" evidence="1">
    <location>
        <begin position="422"/>
        <end position="433"/>
    </location>
</feature>
<dbReference type="PANTHER" id="PTHR33671">
    <property type="entry name" value="N-METHYLTRANSFERASE, PUTATIVE (DUF688)-RELATED"/>
    <property type="match status" value="1"/>
</dbReference>
<evidence type="ECO:0000256" key="1">
    <source>
        <dbReference type="SAM" id="MobiDB-lite"/>
    </source>
</evidence>
<accession>A0ABD1S7U6</accession>
<dbReference type="PANTHER" id="PTHR33671:SF2">
    <property type="entry name" value="N-METHYLTRANSFERASE, PUTATIVE (DUF688)-RELATED"/>
    <property type="match status" value="1"/>
</dbReference>
<dbReference type="InterPro" id="IPR007789">
    <property type="entry name" value="DUF688"/>
</dbReference>
<proteinExistence type="predicted"/>
<gene>
    <name evidence="2" type="ORF">Fot_40552</name>
</gene>
<evidence type="ECO:0000313" key="2">
    <source>
        <dbReference type="EMBL" id="KAL2496795.1"/>
    </source>
</evidence>
<dbReference type="AlphaFoldDB" id="A0ABD1S7U6"/>
<feature type="region of interest" description="Disordered" evidence="1">
    <location>
        <begin position="57"/>
        <end position="163"/>
    </location>
</feature>
<comment type="caution">
    <text evidence="2">The sequence shown here is derived from an EMBL/GenBank/DDBJ whole genome shotgun (WGS) entry which is preliminary data.</text>
</comment>
<dbReference type="Proteomes" id="UP001604277">
    <property type="component" value="Unassembled WGS sequence"/>
</dbReference>
<feature type="region of interest" description="Disordered" evidence="1">
    <location>
        <begin position="502"/>
        <end position="536"/>
    </location>
</feature>